<comment type="caution">
    <text evidence="3">The sequence shown here is derived from an EMBL/GenBank/DDBJ whole genome shotgun (WGS) entry which is preliminary data.</text>
</comment>
<protein>
    <submittedName>
        <fullName evidence="3">Uncharacterized protein</fullName>
    </submittedName>
</protein>
<sequence length="261" mass="30649">MSTYALSQFRNEHPETDISIVTNYKEVFDDTYHTTHKLSWTDFPVIWLMYEHYDFWIWRKTDRSIPHIISEFIGYKSHDNQFQLSIHIDEKRHARFLENMVSNKKYIVIQPYASHWNSEKNWSTENWQQLISRISNLGYQIYHLGLELDPLLSGVIDLRGRTSLEESFLLIKYSSFFLGVNSFGEQAAGAFSIPSIILYGPTNPVYSLNPGQTAIYADEKIDFERIGGLTYTFCQINQIRPEFVFNCLIEKLNLQPNHLNT</sequence>
<dbReference type="STRING" id="333140.AWW68_05405"/>
<gene>
    <name evidence="3" type="ORF">AWW68_05405</name>
</gene>
<proteinExistence type="predicted"/>
<organism evidence="3 4">
    <name type="scientific">Roseivirga spongicola</name>
    <dbReference type="NCBI Taxonomy" id="333140"/>
    <lineage>
        <taxon>Bacteria</taxon>
        <taxon>Pseudomonadati</taxon>
        <taxon>Bacteroidota</taxon>
        <taxon>Cytophagia</taxon>
        <taxon>Cytophagales</taxon>
        <taxon>Roseivirgaceae</taxon>
        <taxon>Roseivirga</taxon>
    </lineage>
</organism>
<evidence type="ECO:0000313" key="4">
    <source>
        <dbReference type="Proteomes" id="UP000075606"/>
    </source>
</evidence>
<dbReference type="GO" id="GO:0009244">
    <property type="term" value="P:lipopolysaccharide core region biosynthetic process"/>
    <property type="evidence" value="ECO:0007669"/>
    <property type="project" value="TreeGrafter"/>
</dbReference>
<dbReference type="GO" id="GO:0008713">
    <property type="term" value="F:ADP-heptose-lipopolysaccharide heptosyltransferase activity"/>
    <property type="evidence" value="ECO:0007669"/>
    <property type="project" value="TreeGrafter"/>
</dbReference>
<dbReference type="AlphaFoldDB" id="A0A150XHM7"/>
<dbReference type="PANTHER" id="PTHR30160">
    <property type="entry name" value="TETRAACYLDISACCHARIDE 4'-KINASE-RELATED"/>
    <property type="match status" value="1"/>
</dbReference>
<dbReference type="Proteomes" id="UP000075606">
    <property type="component" value="Unassembled WGS sequence"/>
</dbReference>
<keyword evidence="2" id="KW-0808">Transferase</keyword>
<dbReference type="PANTHER" id="PTHR30160:SF1">
    <property type="entry name" value="LIPOPOLYSACCHARIDE 1,2-N-ACETYLGLUCOSAMINETRANSFERASE-RELATED"/>
    <property type="match status" value="1"/>
</dbReference>
<dbReference type="SUPFAM" id="SSF53756">
    <property type="entry name" value="UDP-Glycosyltransferase/glycogen phosphorylase"/>
    <property type="match status" value="1"/>
</dbReference>
<evidence type="ECO:0000256" key="1">
    <source>
        <dbReference type="ARBA" id="ARBA00022676"/>
    </source>
</evidence>
<dbReference type="GO" id="GO:0005829">
    <property type="term" value="C:cytosol"/>
    <property type="evidence" value="ECO:0007669"/>
    <property type="project" value="TreeGrafter"/>
</dbReference>
<accession>A0A150XHM7</accession>
<dbReference type="InterPro" id="IPR002201">
    <property type="entry name" value="Glyco_trans_9"/>
</dbReference>
<name>A0A150XHM7_9BACT</name>
<dbReference type="InterPro" id="IPR051199">
    <property type="entry name" value="LPS_LOS_Heptosyltrfase"/>
</dbReference>
<dbReference type="Gene3D" id="3.40.50.2000">
    <property type="entry name" value="Glycogen Phosphorylase B"/>
    <property type="match status" value="1"/>
</dbReference>
<evidence type="ECO:0000313" key="3">
    <source>
        <dbReference type="EMBL" id="KYG78204.1"/>
    </source>
</evidence>
<keyword evidence="1" id="KW-0328">Glycosyltransferase</keyword>
<reference evidence="3 4" key="1">
    <citation type="submission" date="2016-01" db="EMBL/GenBank/DDBJ databases">
        <title>Genome sequencing of Roseivirga spongicola UST030701-084.</title>
        <authorList>
            <person name="Selvaratnam C."/>
            <person name="Thevarajoo S."/>
            <person name="Goh K.M."/>
            <person name="Ee R."/>
            <person name="Chan K.-G."/>
            <person name="Chong C.S."/>
        </authorList>
    </citation>
    <scope>NUCLEOTIDE SEQUENCE [LARGE SCALE GENOMIC DNA]</scope>
    <source>
        <strain evidence="3 4">UST030701-084</strain>
    </source>
</reference>
<dbReference type="EMBL" id="LRPC01000001">
    <property type="protein sequence ID" value="KYG78204.1"/>
    <property type="molecule type" value="Genomic_DNA"/>
</dbReference>
<evidence type="ECO:0000256" key="2">
    <source>
        <dbReference type="ARBA" id="ARBA00022679"/>
    </source>
</evidence>
<dbReference type="Pfam" id="PF01075">
    <property type="entry name" value="Glyco_transf_9"/>
    <property type="match status" value="1"/>
</dbReference>
<keyword evidence="4" id="KW-1185">Reference proteome</keyword>